<keyword evidence="3" id="KW-1185">Reference proteome</keyword>
<feature type="region of interest" description="Disordered" evidence="1">
    <location>
        <begin position="50"/>
        <end position="73"/>
    </location>
</feature>
<evidence type="ECO:0000256" key="1">
    <source>
        <dbReference type="SAM" id="MobiDB-lite"/>
    </source>
</evidence>
<dbReference type="InterPro" id="IPR043828">
    <property type="entry name" value="DUF5805"/>
</dbReference>
<dbReference type="RefSeq" id="WP_089883314.1">
    <property type="nucleotide sequence ID" value="NZ_FOYS01000007.1"/>
</dbReference>
<dbReference type="AlphaFoldDB" id="A0A1I6IQJ3"/>
<organism evidence="2 3">
    <name type="scientific">Halogeometricum limi</name>
    <dbReference type="NCBI Taxonomy" id="555875"/>
    <lineage>
        <taxon>Archaea</taxon>
        <taxon>Methanobacteriati</taxon>
        <taxon>Methanobacteriota</taxon>
        <taxon>Stenosarchaea group</taxon>
        <taxon>Halobacteria</taxon>
        <taxon>Halobacteriales</taxon>
        <taxon>Haloferacaceae</taxon>
        <taxon>Halogeometricum</taxon>
    </lineage>
</organism>
<proteinExistence type="predicted"/>
<accession>A0A1I6IQJ3</accession>
<evidence type="ECO:0000313" key="3">
    <source>
        <dbReference type="Proteomes" id="UP000243250"/>
    </source>
</evidence>
<sequence length="140" mass="15635">MPTDDGETERTTVQTYVPAYQKDEWKRHAERLGMSQSEFVRTMVQAGRRDFEIPERGAEPTASEDADEAAGRGEFERRVLDALSAAEHRSWDDLIESLTDDIEDRLDETLQELQASNDVQYSGRHGGYALAPGTGGDSGR</sequence>
<dbReference type="STRING" id="555875.SAMN04488124_3494"/>
<dbReference type="Pfam" id="PF19121">
    <property type="entry name" value="DUF5805"/>
    <property type="match status" value="1"/>
</dbReference>
<feature type="region of interest" description="Disordered" evidence="1">
    <location>
        <begin position="116"/>
        <end position="140"/>
    </location>
</feature>
<reference evidence="3" key="1">
    <citation type="submission" date="2016-10" db="EMBL/GenBank/DDBJ databases">
        <authorList>
            <person name="Varghese N."/>
            <person name="Submissions S."/>
        </authorList>
    </citation>
    <scope>NUCLEOTIDE SEQUENCE [LARGE SCALE GENOMIC DNA]</scope>
    <source>
        <strain evidence="3">CGMCC 1.8711</strain>
    </source>
</reference>
<dbReference type="OrthoDB" id="210343at2157"/>
<dbReference type="EMBL" id="FOYS01000007">
    <property type="protein sequence ID" value="SFR68899.1"/>
    <property type="molecule type" value="Genomic_DNA"/>
</dbReference>
<protein>
    <submittedName>
        <fullName evidence="2">Uncharacterized protein</fullName>
    </submittedName>
</protein>
<dbReference type="Proteomes" id="UP000243250">
    <property type="component" value="Unassembled WGS sequence"/>
</dbReference>
<evidence type="ECO:0000313" key="2">
    <source>
        <dbReference type="EMBL" id="SFR68899.1"/>
    </source>
</evidence>
<gene>
    <name evidence="2" type="ORF">SAMN04488124_3494</name>
</gene>
<name>A0A1I6IQJ3_9EURY</name>